<dbReference type="Proteomes" id="UP000325372">
    <property type="component" value="Unassembled WGS sequence"/>
</dbReference>
<keyword evidence="2 5" id="KW-0812">Transmembrane</keyword>
<keyword evidence="5" id="KW-0813">Transport</keyword>
<keyword evidence="5" id="KW-0653">Protein transport</keyword>
<dbReference type="GO" id="GO:0043953">
    <property type="term" value="P:protein transport by the Tat complex"/>
    <property type="evidence" value="ECO:0007669"/>
    <property type="project" value="UniProtKB-UniRule"/>
</dbReference>
<comment type="subunit">
    <text evidence="5">The Tat system comprises two distinct complexes: a TatABC complex, containing multiple copies of TatA, TatB and TatC subunits, and a separate TatA complex, containing only TatA subunits. Substrates initially bind to the TatABC complex, which probably triggers association of the separate TatA complex to form the active translocon.</text>
</comment>
<evidence type="ECO:0000313" key="7">
    <source>
        <dbReference type="Proteomes" id="UP000325372"/>
    </source>
</evidence>
<keyword evidence="7" id="KW-1185">Reference proteome</keyword>
<comment type="subcellular location">
    <subcellularLocation>
        <location evidence="5">Cell membrane</location>
        <topology evidence="5">Multi-pass membrane protein</topology>
    </subcellularLocation>
    <subcellularLocation>
        <location evidence="1">Membrane</location>
        <topology evidence="1">Multi-pass membrane protein</topology>
    </subcellularLocation>
</comment>
<feature type="transmembrane region" description="Helical" evidence="5">
    <location>
        <begin position="80"/>
        <end position="103"/>
    </location>
</feature>
<dbReference type="EMBL" id="VYXP01000011">
    <property type="protein sequence ID" value="KAA9129788.1"/>
    <property type="molecule type" value="Genomic_DNA"/>
</dbReference>
<feature type="transmembrane region" description="Helical" evidence="5">
    <location>
        <begin position="196"/>
        <end position="214"/>
    </location>
</feature>
<name>A0A5N0T4R9_9GAMM</name>
<dbReference type="GO" id="GO:0009977">
    <property type="term" value="F:proton motive force dependent protein transmembrane transporter activity"/>
    <property type="evidence" value="ECO:0007669"/>
    <property type="project" value="TreeGrafter"/>
</dbReference>
<dbReference type="GO" id="GO:0065002">
    <property type="term" value="P:intracellular protein transmembrane transport"/>
    <property type="evidence" value="ECO:0007669"/>
    <property type="project" value="TreeGrafter"/>
</dbReference>
<organism evidence="6 7">
    <name type="scientific">Marinihelvus fidelis</name>
    <dbReference type="NCBI Taxonomy" id="2613842"/>
    <lineage>
        <taxon>Bacteria</taxon>
        <taxon>Pseudomonadati</taxon>
        <taxon>Pseudomonadota</taxon>
        <taxon>Gammaproteobacteria</taxon>
        <taxon>Chromatiales</taxon>
        <taxon>Wenzhouxiangellaceae</taxon>
        <taxon>Marinihelvus</taxon>
    </lineage>
</organism>
<dbReference type="HAMAP" id="MF_00902">
    <property type="entry name" value="TatC"/>
    <property type="match status" value="1"/>
</dbReference>
<dbReference type="PANTHER" id="PTHR30371">
    <property type="entry name" value="SEC-INDEPENDENT PROTEIN TRANSLOCASE PROTEIN TATC"/>
    <property type="match status" value="1"/>
</dbReference>
<keyword evidence="4 5" id="KW-0472">Membrane</keyword>
<evidence type="ECO:0000256" key="1">
    <source>
        <dbReference type="ARBA" id="ARBA00004141"/>
    </source>
</evidence>
<dbReference type="AlphaFoldDB" id="A0A5N0T4R9"/>
<feature type="transmembrane region" description="Helical" evidence="5">
    <location>
        <begin position="24"/>
        <end position="42"/>
    </location>
</feature>
<dbReference type="PRINTS" id="PR01840">
    <property type="entry name" value="TATCFAMILY"/>
</dbReference>
<dbReference type="InterPro" id="IPR019820">
    <property type="entry name" value="Sec-indep_translocase_CS"/>
</dbReference>
<evidence type="ECO:0000313" key="6">
    <source>
        <dbReference type="EMBL" id="KAA9129788.1"/>
    </source>
</evidence>
<dbReference type="GO" id="GO:0033281">
    <property type="term" value="C:TAT protein transport complex"/>
    <property type="evidence" value="ECO:0007669"/>
    <property type="project" value="UniProtKB-UniRule"/>
</dbReference>
<dbReference type="Pfam" id="PF00902">
    <property type="entry name" value="TatC"/>
    <property type="match status" value="1"/>
</dbReference>
<dbReference type="NCBIfam" id="TIGR00945">
    <property type="entry name" value="tatC"/>
    <property type="match status" value="1"/>
</dbReference>
<comment type="function">
    <text evidence="5">Part of the twin-arginine translocation (Tat) system that transports large folded proteins containing a characteristic twin-arginine motif in their signal peptide across membranes. Together with TatB, TatC is part of a receptor directly interacting with Tat signal peptides.</text>
</comment>
<keyword evidence="5" id="KW-1003">Cell membrane</keyword>
<dbReference type="PANTHER" id="PTHR30371:SF0">
    <property type="entry name" value="SEC-INDEPENDENT PROTEIN TRANSLOCASE PROTEIN TATC, CHLOROPLASTIC-RELATED"/>
    <property type="match status" value="1"/>
</dbReference>
<evidence type="ECO:0000256" key="2">
    <source>
        <dbReference type="ARBA" id="ARBA00022692"/>
    </source>
</evidence>
<evidence type="ECO:0000256" key="3">
    <source>
        <dbReference type="ARBA" id="ARBA00022989"/>
    </source>
</evidence>
<evidence type="ECO:0000256" key="5">
    <source>
        <dbReference type="HAMAP-Rule" id="MF_00902"/>
    </source>
</evidence>
<gene>
    <name evidence="5 6" type="primary">tatC</name>
    <name evidence="6" type="ORF">F3N42_14135</name>
</gene>
<feature type="transmembrane region" description="Helical" evidence="5">
    <location>
        <begin position="115"/>
        <end position="141"/>
    </location>
</feature>
<proteinExistence type="inferred from homology"/>
<comment type="similarity">
    <text evidence="5">Belongs to the TatC family.</text>
</comment>
<dbReference type="PROSITE" id="PS01218">
    <property type="entry name" value="TATC"/>
    <property type="match status" value="1"/>
</dbReference>
<evidence type="ECO:0000256" key="4">
    <source>
        <dbReference type="ARBA" id="ARBA00023136"/>
    </source>
</evidence>
<comment type="caution">
    <text evidence="5">Lacks conserved residue(s) required for the propagation of feature annotation.</text>
</comment>
<accession>A0A5N0T4R9</accession>
<keyword evidence="5" id="KW-0811">Translocation</keyword>
<sequence length="255" mass="28021">MNDHPDTDREQTFLEHLVELRGRLLKACLAVAVVLVCLLPFSRQLYHVLATPLMATLPEGSNMIAIDVASPFLAPFKLTLLLALVIAIPVVIYQLWAFVAPALFKHEKRLAKPLLLSSVFLFYAGCAFAYFVVFPLVFGFMARIAPEGVSVMTDISRYLDFVIALFLAFGIAFEVPIATIILVATGLVTTRQLGKARPYVVVGAFAIGMLLTPPDVISQTLLAIPMWILYEVGIIMSRILLPEKSGEESPDQATN</sequence>
<reference evidence="6 7" key="1">
    <citation type="submission" date="2019-09" db="EMBL/GenBank/DDBJ databases">
        <title>Wenzhouxiangella sp. Genome sequencing and assembly.</title>
        <authorList>
            <person name="Zhang R."/>
        </authorList>
    </citation>
    <scope>NUCLEOTIDE SEQUENCE [LARGE SCALE GENOMIC DNA]</scope>
    <source>
        <strain evidence="6 7">W260</strain>
    </source>
</reference>
<protein>
    <recommendedName>
        <fullName evidence="5">Sec-independent protein translocase protein TatC</fullName>
    </recommendedName>
</protein>
<keyword evidence="3 5" id="KW-1133">Transmembrane helix</keyword>
<feature type="transmembrane region" description="Helical" evidence="5">
    <location>
        <begin position="161"/>
        <end position="184"/>
    </location>
</feature>
<comment type="caution">
    <text evidence="6">The sequence shown here is derived from an EMBL/GenBank/DDBJ whole genome shotgun (WGS) entry which is preliminary data.</text>
</comment>
<dbReference type="InterPro" id="IPR002033">
    <property type="entry name" value="TatC"/>
</dbReference>